<keyword evidence="3" id="KW-1185">Reference proteome</keyword>
<keyword evidence="1" id="KW-0863">Zinc-finger</keyword>
<dbReference type="Proteomes" id="UP000829291">
    <property type="component" value="Chromosome 3"/>
</dbReference>
<dbReference type="AlphaFoldDB" id="A0A6J0B7J3"/>
<dbReference type="GeneID" id="107216811"/>
<dbReference type="InterPro" id="IPR011604">
    <property type="entry name" value="PDDEXK-like_dom_sf"/>
</dbReference>
<dbReference type="OrthoDB" id="7697815at2759"/>
<dbReference type="SUPFAM" id="SSF52980">
    <property type="entry name" value="Restriction endonuclease-like"/>
    <property type="match status" value="1"/>
</dbReference>
<evidence type="ECO:0000313" key="3">
    <source>
        <dbReference type="Proteomes" id="UP000829291"/>
    </source>
</evidence>
<dbReference type="InterPro" id="IPR007527">
    <property type="entry name" value="Znf_SWIM"/>
</dbReference>
<dbReference type="KEGG" id="nlo:107216811"/>
<dbReference type="InterPro" id="IPR019080">
    <property type="entry name" value="YqaJ_viral_recombinase"/>
</dbReference>
<dbReference type="PANTHER" id="PTHR46609:SF8">
    <property type="entry name" value="YQAJ VIRAL RECOMBINASE DOMAIN-CONTAINING PROTEIN"/>
    <property type="match status" value="1"/>
</dbReference>
<evidence type="ECO:0000313" key="4">
    <source>
        <dbReference type="RefSeq" id="XP_015509588.2"/>
    </source>
</evidence>
<evidence type="ECO:0000256" key="1">
    <source>
        <dbReference type="PROSITE-ProRule" id="PRU00325"/>
    </source>
</evidence>
<keyword evidence="1" id="KW-0479">Metal-binding</keyword>
<dbReference type="Pfam" id="PF04434">
    <property type="entry name" value="SWIM"/>
    <property type="match status" value="1"/>
</dbReference>
<feature type="domain" description="SWIM-type" evidence="2">
    <location>
        <begin position="66"/>
        <end position="102"/>
    </location>
</feature>
<reference evidence="4" key="1">
    <citation type="submission" date="2025-08" db="UniProtKB">
        <authorList>
            <consortium name="RefSeq"/>
        </authorList>
    </citation>
    <scope>IDENTIFICATION</scope>
    <source>
        <tissue evidence="4">Thorax and Abdomen</tissue>
    </source>
</reference>
<dbReference type="InterPro" id="IPR011335">
    <property type="entry name" value="Restrct_endonuc-II-like"/>
</dbReference>
<dbReference type="InParanoid" id="A0A6J0B7J3"/>
<dbReference type="CDD" id="cd22343">
    <property type="entry name" value="PDDEXK_lambda_exonuclease-like"/>
    <property type="match status" value="1"/>
</dbReference>
<dbReference type="GO" id="GO:0006281">
    <property type="term" value="P:DNA repair"/>
    <property type="evidence" value="ECO:0007669"/>
    <property type="project" value="UniProtKB-ARBA"/>
</dbReference>
<dbReference type="PANTHER" id="PTHR46609">
    <property type="entry name" value="EXONUCLEASE, PHAGE-TYPE/RECB, C-TERMINAL DOMAIN-CONTAINING PROTEIN"/>
    <property type="match status" value="1"/>
</dbReference>
<dbReference type="Gene3D" id="3.90.320.10">
    <property type="match status" value="1"/>
</dbReference>
<accession>A0A6J0B7J3</accession>
<keyword evidence="1" id="KW-0862">Zinc</keyword>
<dbReference type="PROSITE" id="PS50966">
    <property type="entry name" value="ZF_SWIM"/>
    <property type="match status" value="1"/>
</dbReference>
<dbReference type="Pfam" id="PF09588">
    <property type="entry name" value="YqaJ"/>
    <property type="match status" value="1"/>
</dbReference>
<evidence type="ECO:0000259" key="2">
    <source>
        <dbReference type="PROSITE" id="PS50966"/>
    </source>
</evidence>
<dbReference type="InterPro" id="IPR051703">
    <property type="entry name" value="NF-kappa-B_Signaling_Reg"/>
</dbReference>
<name>A0A6J0B7J3_NEOLC</name>
<dbReference type="RefSeq" id="XP_015509588.2">
    <property type="nucleotide sequence ID" value="XM_015654102.2"/>
</dbReference>
<protein>
    <submittedName>
        <fullName evidence="4">Uncharacterized protein LOC107216811</fullName>
    </submittedName>
</protein>
<sequence length="436" mass="49385">MVVITIQDICQWSGSTPSHRNFREGERLVAAKHLLNCGIVKEDSDVFEILASCIQTSNVRGSPHEIHGILGKNGEVKSITCSCKAGLGEKCKHIMAALLFCSRNEISVLSCTDIKCQWKQKYKDTLQNYVARPLEEHECLKSTNNNNPLSEDVEMAIKSILLQNLPNSAFSKHVSGRHNPVILKSVEDNAGGTSIGETLDEAIEVLFALQRSEFMDAIKNVSVTVKRSCCEETIQKMKDDFATICKRSKESYSEWQKQRRYRVTGSRCYALYATRRTNADWNKKCDQYFNPKSFASMYTEYGKKTESEALEVFKTTFNLTIIQVGLVISSQNPWLAYSPDGIIYEKNVPTKLVEIKCPFKGKSKTVMEAIQFEFKKGLVIENENISLKEKHAHYAQIQLGMAVLNLKSAFFVIYASFDKSILVIDVPFNEMYTFNM</sequence>
<gene>
    <name evidence="4" type="primary">LOC107216811</name>
</gene>
<organism evidence="4">
    <name type="scientific">Neodiprion lecontei</name>
    <name type="common">Redheaded pine sawfly</name>
    <dbReference type="NCBI Taxonomy" id="441921"/>
    <lineage>
        <taxon>Eukaryota</taxon>
        <taxon>Metazoa</taxon>
        <taxon>Ecdysozoa</taxon>
        <taxon>Arthropoda</taxon>
        <taxon>Hexapoda</taxon>
        <taxon>Insecta</taxon>
        <taxon>Pterygota</taxon>
        <taxon>Neoptera</taxon>
        <taxon>Endopterygota</taxon>
        <taxon>Hymenoptera</taxon>
        <taxon>Tenthredinoidea</taxon>
        <taxon>Diprionidae</taxon>
        <taxon>Diprioninae</taxon>
        <taxon>Neodiprion</taxon>
    </lineage>
</organism>
<proteinExistence type="predicted"/>